<dbReference type="Proteomes" id="UP001220478">
    <property type="component" value="Chromosome"/>
</dbReference>
<evidence type="ECO:0000313" key="3">
    <source>
        <dbReference type="Proteomes" id="UP001220478"/>
    </source>
</evidence>
<dbReference type="RefSeq" id="WP_315571908.1">
    <property type="nucleotide sequence ID" value="NZ_CP118868.1"/>
</dbReference>
<sequence length="262" mass="27372">MKRILTATMAMALTAWLSIYPQAASSDAAHINTPQVGQAATGNNTTSANKQAKSTIVKVVDIASNQDVANFNITEGAYTPAELLAKSGLKGYVLAERQTMPFVGGKLEVKAGNINALAVSKVIAINVEAYDINGNRLGVYSTTVSRNYISVHGFVTALTVANPSMVVEAGSNLPANLLGYYALANDARNQQPQKSEQWANNIDAAPAFTVKAYYVKTTAPQNNGAASTMKQGQVGKTGEVAGVVSGFGLLLTLAAAACSKRK</sequence>
<reference evidence="2 3" key="1">
    <citation type="submission" date="2023-02" db="EMBL/GenBank/DDBJ databases">
        <title>Novel Oscillospiraceae bacterial genomes.</title>
        <authorList>
            <person name="Srinivasan S."/>
            <person name="Austin M.N."/>
            <person name="Fiedler T.L."/>
            <person name="Strenk S.M."/>
            <person name="Agnew K.J."/>
            <person name="Nagana Gowda G.A."/>
            <person name="Raftery D."/>
            <person name="Beamer M.A."/>
            <person name="Achilles S.L."/>
            <person name="Wiesenfeld H.C."/>
            <person name="Fredricks D.N."/>
            <person name="Hillier S.L."/>
        </authorList>
    </citation>
    <scope>NUCLEOTIDE SEQUENCE [LARGE SCALE GENOMIC DNA]</scope>
    <source>
        <strain evidence="2 3">CHIC02 1186E3-8</strain>
    </source>
</reference>
<keyword evidence="3" id="KW-1185">Reference proteome</keyword>
<evidence type="ECO:0000256" key="1">
    <source>
        <dbReference type="SAM" id="SignalP"/>
    </source>
</evidence>
<organism evidence="2 3">
    <name type="scientific">Amygdalobacter indicium</name>
    <dbReference type="NCBI Taxonomy" id="3029272"/>
    <lineage>
        <taxon>Bacteria</taxon>
        <taxon>Bacillati</taxon>
        <taxon>Bacillota</taxon>
        <taxon>Clostridia</taxon>
        <taxon>Eubacteriales</taxon>
        <taxon>Oscillospiraceae</taxon>
        <taxon>Amygdalobacter</taxon>
    </lineage>
</organism>
<proteinExistence type="predicted"/>
<gene>
    <name evidence="2" type="ORF">PYS61_01195</name>
</gene>
<evidence type="ECO:0008006" key="4">
    <source>
        <dbReference type="Google" id="ProtNLM"/>
    </source>
</evidence>
<accession>A0ABY8C7A4</accession>
<feature type="signal peptide" evidence="1">
    <location>
        <begin position="1"/>
        <end position="23"/>
    </location>
</feature>
<feature type="chain" id="PRO_5047313175" description="LPXTG-motif cell wall anchor domain-containing protein" evidence="1">
    <location>
        <begin position="24"/>
        <end position="262"/>
    </location>
</feature>
<evidence type="ECO:0000313" key="2">
    <source>
        <dbReference type="EMBL" id="WEG35809.1"/>
    </source>
</evidence>
<dbReference type="EMBL" id="CP118868">
    <property type="protein sequence ID" value="WEG35809.1"/>
    <property type="molecule type" value="Genomic_DNA"/>
</dbReference>
<name>A0ABY8C7A4_9FIRM</name>
<protein>
    <recommendedName>
        <fullName evidence="4">LPXTG-motif cell wall anchor domain-containing protein</fullName>
    </recommendedName>
</protein>
<keyword evidence="1" id="KW-0732">Signal</keyword>